<dbReference type="EMBL" id="KK120374">
    <property type="protein sequence ID" value="KFM78152.1"/>
    <property type="molecule type" value="Genomic_DNA"/>
</dbReference>
<dbReference type="AlphaFoldDB" id="A0A087ULB3"/>
<protein>
    <submittedName>
        <fullName evidence="1">Uncharacterized protein</fullName>
    </submittedName>
</protein>
<reference evidence="1 2" key="1">
    <citation type="submission" date="2013-11" db="EMBL/GenBank/DDBJ databases">
        <title>Genome sequencing of Stegodyphus mimosarum.</title>
        <authorList>
            <person name="Bechsgaard J."/>
        </authorList>
    </citation>
    <scope>NUCLEOTIDE SEQUENCE [LARGE SCALE GENOMIC DNA]</scope>
</reference>
<evidence type="ECO:0000313" key="1">
    <source>
        <dbReference type="EMBL" id="KFM78152.1"/>
    </source>
</evidence>
<keyword evidence="2" id="KW-1185">Reference proteome</keyword>
<dbReference type="OrthoDB" id="10023951at2759"/>
<dbReference type="OMA" id="CDEIRTT"/>
<gene>
    <name evidence="1" type="ORF">X975_24011</name>
</gene>
<evidence type="ECO:0000313" key="2">
    <source>
        <dbReference type="Proteomes" id="UP000054359"/>
    </source>
</evidence>
<dbReference type="Proteomes" id="UP000054359">
    <property type="component" value="Unassembled WGS sequence"/>
</dbReference>
<name>A0A087ULB3_STEMI</name>
<proteinExistence type="predicted"/>
<sequence>MVYYEVDKLQNSFKKLEECRSNNWEFVPEESPAEVKKNVPASTLKKQKPSTKYHSIAARQRLAEAKLRMQALAKQNENMLVIDIKEPSKASSITNLENGSKEEESAQTKPVGKLGQLINDLPLEEERAVAKDERVLVSSATESNIKITDESEKTIRNSKTLSDQCLKAFNGQSERKSSKESILQSTLKKKENSATVHQNIRKLKENIPLQCITRSAKKKLLVAQQKALQDQNVMHTN</sequence>
<feature type="non-terminal residue" evidence="1">
    <location>
        <position position="237"/>
    </location>
</feature>
<accession>A0A087ULB3</accession>
<organism evidence="1 2">
    <name type="scientific">Stegodyphus mimosarum</name>
    <name type="common">African social velvet spider</name>
    <dbReference type="NCBI Taxonomy" id="407821"/>
    <lineage>
        <taxon>Eukaryota</taxon>
        <taxon>Metazoa</taxon>
        <taxon>Ecdysozoa</taxon>
        <taxon>Arthropoda</taxon>
        <taxon>Chelicerata</taxon>
        <taxon>Arachnida</taxon>
        <taxon>Araneae</taxon>
        <taxon>Araneomorphae</taxon>
        <taxon>Entelegynae</taxon>
        <taxon>Eresoidea</taxon>
        <taxon>Eresidae</taxon>
        <taxon>Stegodyphus</taxon>
    </lineage>
</organism>